<dbReference type="GO" id="GO:0030288">
    <property type="term" value="C:outer membrane-bounded periplasmic space"/>
    <property type="evidence" value="ECO:0007669"/>
    <property type="project" value="UniProtKB-ARBA"/>
</dbReference>
<evidence type="ECO:0000256" key="4">
    <source>
        <dbReference type="ARBA" id="ARBA00022729"/>
    </source>
</evidence>
<dbReference type="PANTHER" id="PTHR30290:SF10">
    <property type="entry name" value="PERIPLASMIC OLIGOPEPTIDE-BINDING PROTEIN-RELATED"/>
    <property type="match status" value="1"/>
</dbReference>
<dbReference type="EMBL" id="QHJQ01000001">
    <property type="protein sequence ID" value="PXA05329.1"/>
    <property type="molecule type" value="Genomic_DNA"/>
</dbReference>
<dbReference type="Gene3D" id="3.40.190.10">
    <property type="entry name" value="Periplasmic binding protein-like II"/>
    <property type="match status" value="1"/>
</dbReference>
<dbReference type="InterPro" id="IPR030678">
    <property type="entry name" value="Peptide/Ni-bd"/>
</dbReference>
<dbReference type="SUPFAM" id="SSF53850">
    <property type="entry name" value="Periplasmic binding protein-like II"/>
    <property type="match status" value="1"/>
</dbReference>
<dbReference type="OrthoDB" id="9796817at2"/>
<dbReference type="GO" id="GO:0015833">
    <property type="term" value="P:peptide transport"/>
    <property type="evidence" value="ECO:0007669"/>
    <property type="project" value="TreeGrafter"/>
</dbReference>
<dbReference type="PANTHER" id="PTHR30290">
    <property type="entry name" value="PERIPLASMIC BINDING COMPONENT OF ABC TRANSPORTER"/>
    <property type="match status" value="1"/>
</dbReference>
<dbReference type="InterPro" id="IPR000914">
    <property type="entry name" value="SBP_5_dom"/>
</dbReference>
<evidence type="ECO:0000256" key="2">
    <source>
        <dbReference type="ARBA" id="ARBA00005695"/>
    </source>
</evidence>
<reference evidence="6 7" key="1">
    <citation type="submission" date="2018-05" db="EMBL/GenBank/DDBJ databases">
        <title>Coraliomargarita sinensis sp. nov., isolated from a marine solar saltern.</title>
        <authorList>
            <person name="Zhou L.Y."/>
        </authorList>
    </citation>
    <scope>NUCLEOTIDE SEQUENCE [LARGE SCALE GENOMIC DNA]</scope>
    <source>
        <strain evidence="6 7">WN38</strain>
    </source>
</reference>
<evidence type="ECO:0000313" key="7">
    <source>
        <dbReference type="Proteomes" id="UP000247099"/>
    </source>
</evidence>
<dbReference type="InterPro" id="IPR039424">
    <property type="entry name" value="SBP_5"/>
</dbReference>
<keyword evidence="3" id="KW-0813">Transport</keyword>
<comment type="subcellular location">
    <subcellularLocation>
        <location evidence="1">Cell envelope</location>
    </subcellularLocation>
</comment>
<dbReference type="InParanoid" id="A0A317ZNB1"/>
<comment type="similarity">
    <text evidence="2">Belongs to the bacterial solute-binding protein 5 family.</text>
</comment>
<organism evidence="6 7">
    <name type="scientific">Coraliomargarita sinensis</name>
    <dbReference type="NCBI Taxonomy" id="2174842"/>
    <lineage>
        <taxon>Bacteria</taxon>
        <taxon>Pseudomonadati</taxon>
        <taxon>Verrucomicrobiota</taxon>
        <taxon>Opitutia</taxon>
        <taxon>Puniceicoccales</taxon>
        <taxon>Coraliomargaritaceae</taxon>
        <taxon>Coraliomargarita</taxon>
    </lineage>
</organism>
<comment type="caution">
    <text evidence="6">The sequence shown here is derived from an EMBL/GenBank/DDBJ whole genome shotgun (WGS) entry which is preliminary data.</text>
</comment>
<evidence type="ECO:0000256" key="3">
    <source>
        <dbReference type="ARBA" id="ARBA00022448"/>
    </source>
</evidence>
<protein>
    <recommendedName>
        <fullName evidence="5">Solute-binding protein family 5 domain-containing protein</fullName>
    </recommendedName>
</protein>
<evidence type="ECO:0000313" key="6">
    <source>
        <dbReference type="EMBL" id="PXA05329.1"/>
    </source>
</evidence>
<dbReference type="RefSeq" id="WP_110129410.1">
    <property type="nucleotide sequence ID" value="NZ_QHJQ01000001.1"/>
</dbReference>
<evidence type="ECO:0000256" key="1">
    <source>
        <dbReference type="ARBA" id="ARBA00004196"/>
    </source>
</evidence>
<sequence length="603" mass="69268">MAKKLITSLAAVGLLLTIPCGCKKPFSDREQDNNVFRFSGSGSPVTMDPAAASSTYENLVVTSIYDQFYEYKYLARPFELKPKLAAGMPDVSDDGLVYTFRIKKGIRYADDPCFPDGEGREVVVQDFIFSLKRIFDPKNLPQGEWVWRGKIKGLDEWKATGSDYSQEIEGLKAVDDYTLQITVNEPFPQLVYTLAMGYSSFVPREAVEHYGKEFSLNPVGSGPYALKSFTTRKAVLAKNENYREEYFDLEYEGYDPETQAWVGLEVLDGKRIPIMDNVEAHFMKESMTRWNSLNKGNEIHFGKIPTALTHMVASQLKPLKLKPDYAKKFKGMSLPDFGFVYMSFNMADPRIGHNQDPERDRRNRLLRMAIRKAFDWDQRNQRFYNDMGIIFPGIIPPRLDAHDPDLPESYVKADYTQAREYLEAGGWTAENLPILEYGVTATVLDIQMFEQFRGWLEKIGYPREKVVLKTYASFGDYNRAVKQKEVMLIPMGWNLDYPDSENVLQLFYGPNQSPGSNTSNYDNPEFNKLFKQTKTMQPSPERTELYQKMNRMILEDVPTISGMTRNNPYVWYHNVVYYHSDSPHGSLLKYAYMRPGSTGEGMN</sequence>
<keyword evidence="7" id="KW-1185">Reference proteome</keyword>
<feature type="domain" description="Solute-binding protein family 5" evidence="5">
    <location>
        <begin position="79"/>
        <end position="513"/>
    </location>
</feature>
<evidence type="ECO:0000259" key="5">
    <source>
        <dbReference type="Pfam" id="PF00496"/>
    </source>
</evidence>
<accession>A0A317ZNB1</accession>
<name>A0A317ZNB1_9BACT</name>
<dbReference type="Pfam" id="PF00496">
    <property type="entry name" value="SBP_bac_5"/>
    <property type="match status" value="1"/>
</dbReference>
<dbReference type="GO" id="GO:0043190">
    <property type="term" value="C:ATP-binding cassette (ABC) transporter complex"/>
    <property type="evidence" value="ECO:0007669"/>
    <property type="project" value="InterPro"/>
</dbReference>
<dbReference type="PIRSF" id="PIRSF002741">
    <property type="entry name" value="MppA"/>
    <property type="match status" value="1"/>
</dbReference>
<dbReference type="AlphaFoldDB" id="A0A317ZNB1"/>
<dbReference type="Gene3D" id="3.10.105.10">
    <property type="entry name" value="Dipeptide-binding Protein, Domain 3"/>
    <property type="match status" value="1"/>
</dbReference>
<keyword evidence="4" id="KW-0732">Signal</keyword>
<dbReference type="Proteomes" id="UP000247099">
    <property type="component" value="Unassembled WGS sequence"/>
</dbReference>
<gene>
    <name evidence="6" type="ORF">DDZ13_00240</name>
</gene>
<dbReference type="GO" id="GO:1904680">
    <property type="term" value="F:peptide transmembrane transporter activity"/>
    <property type="evidence" value="ECO:0007669"/>
    <property type="project" value="TreeGrafter"/>
</dbReference>
<proteinExistence type="inferred from homology"/>